<organism evidence="2 3">
    <name type="scientific">Armillaria ostoyae</name>
    <name type="common">Armillaria root rot fungus</name>
    <dbReference type="NCBI Taxonomy" id="47428"/>
    <lineage>
        <taxon>Eukaryota</taxon>
        <taxon>Fungi</taxon>
        <taxon>Dikarya</taxon>
        <taxon>Basidiomycota</taxon>
        <taxon>Agaricomycotina</taxon>
        <taxon>Agaricomycetes</taxon>
        <taxon>Agaricomycetidae</taxon>
        <taxon>Agaricales</taxon>
        <taxon>Marasmiineae</taxon>
        <taxon>Physalacriaceae</taxon>
        <taxon>Armillaria</taxon>
    </lineage>
</organism>
<dbReference type="Proteomes" id="UP000219338">
    <property type="component" value="Unassembled WGS sequence"/>
</dbReference>
<evidence type="ECO:0000256" key="1">
    <source>
        <dbReference type="SAM" id="Phobius"/>
    </source>
</evidence>
<keyword evidence="1" id="KW-0472">Membrane</keyword>
<dbReference type="EMBL" id="FUEG01000010">
    <property type="protein sequence ID" value="SJL09444.1"/>
    <property type="molecule type" value="Genomic_DNA"/>
</dbReference>
<protein>
    <submittedName>
        <fullName evidence="2">Uncharacterized protein</fullName>
    </submittedName>
</protein>
<name>A0A284RL20_ARMOS</name>
<keyword evidence="1" id="KW-1133">Transmembrane helix</keyword>
<dbReference type="AlphaFoldDB" id="A0A284RL20"/>
<feature type="transmembrane region" description="Helical" evidence="1">
    <location>
        <begin position="129"/>
        <end position="148"/>
    </location>
</feature>
<keyword evidence="3" id="KW-1185">Reference proteome</keyword>
<evidence type="ECO:0000313" key="3">
    <source>
        <dbReference type="Proteomes" id="UP000219338"/>
    </source>
</evidence>
<sequence length="175" mass="19215">MSTTQQVISPLSYTSSQELEANLKNEETSVCNLYLIASDGYSLSIQPLMPFNEPPPASSSLATVLADTATVDAESISPMTQSDASYHTFDNNYIIVPTFDISFTFSTFRCSFHTHGICFVPSVELSAKLVMLFYGYFGFVALIPVAYLPSESLYRNLGCYLEDLSVLYGDTSSIV</sequence>
<accession>A0A284RL20</accession>
<proteinExistence type="predicted"/>
<evidence type="ECO:0000313" key="2">
    <source>
        <dbReference type="EMBL" id="SJL09444.1"/>
    </source>
</evidence>
<gene>
    <name evidence="2" type="ORF">ARMOST_12822</name>
</gene>
<keyword evidence="1" id="KW-0812">Transmembrane</keyword>
<reference evidence="3" key="1">
    <citation type="journal article" date="2017" name="Nat. Ecol. Evol.">
        <title>Genome expansion and lineage-specific genetic innovations in the forest pathogenic fungi Armillaria.</title>
        <authorList>
            <person name="Sipos G."/>
            <person name="Prasanna A.N."/>
            <person name="Walter M.C."/>
            <person name="O'Connor E."/>
            <person name="Balint B."/>
            <person name="Krizsan K."/>
            <person name="Kiss B."/>
            <person name="Hess J."/>
            <person name="Varga T."/>
            <person name="Slot J."/>
            <person name="Riley R."/>
            <person name="Boka B."/>
            <person name="Rigling D."/>
            <person name="Barry K."/>
            <person name="Lee J."/>
            <person name="Mihaltcheva S."/>
            <person name="LaButti K."/>
            <person name="Lipzen A."/>
            <person name="Waldron R."/>
            <person name="Moloney N.M."/>
            <person name="Sperisen C."/>
            <person name="Kredics L."/>
            <person name="Vagvoelgyi C."/>
            <person name="Patrignani A."/>
            <person name="Fitzpatrick D."/>
            <person name="Nagy I."/>
            <person name="Doyle S."/>
            <person name="Anderson J.B."/>
            <person name="Grigoriev I.V."/>
            <person name="Gueldener U."/>
            <person name="Muensterkoetter M."/>
            <person name="Nagy L.G."/>
        </authorList>
    </citation>
    <scope>NUCLEOTIDE SEQUENCE [LARGE SCALE GENOMIC DNA]</scope>
    <source>
        <strain evidence="3">C18/9</strain>
    </source>
</reference>